<evidence type="ECO:0000313" key="2">
    <source>
        <dbReference type="EMBL" id="PIX28034.1"/>
    </source>
</evidence>
<evidence type="ECO:0000313" key="3">
    <source>
        <dbReference type="Proteomes" id="UP000231449"/>
    </source>
</evidence>
<keyword evidence="1" id="KW-0812">Transmembrane</keyword>
<keyword evidence="1" id="KW-1133">Transmembrane helix</keyword>
<name>A0A2H9N2A8_HUBC1</name>
<proteinExistence type="predicted"/>
<dbReference type="CDD" id="cd02440">
    <property type="entry name" value="AdoMet_MTases"/>
    <property type="match status" value="1"/>
</dbReference>
<dbReference type="InterPro" id="IPR029063">
    <property type="entry name" value="SAM-dependent_MTases_sf"/>
</dbReference>
<dbReference type="Proteomes" id="UP000231449">
    <property type="component" value="Unassembled WGS sequence"/>
</dbReference>
<evidence type="ECO:0008006" key="4">
    <source>
        <dbReference type="Google" id="ProtNLM"/>
    </source>
</evidence>
<comment type="caution">
    <text evidence="2">The sequence shown here is derived from an EMBL/GenBank/DDBJ whole genome shotgun (WGS) entry which is preliminary data.</text>
</comment>
<accession>A0A2H9N2A8</accession>
<dbReference type="SUPFAM" id="SSF53335">
    <property type="entry name" value="S-adenosyl-L-methionine-dependent methyltransferases"/>
    <property type="match status" value="1"/>
</dbReference>
<gene>
    <name evidence="2" type="ORF">COZ66_01700</name>
</gene>
<evidence type="ECO:0000256" key="1">
    <source>
        <dbReference type="SAM" id="Phobius"/>
    </source>
</evidence>
<feature type="transmembrane region" description="Helical" evidence="1">
    <location>
        <begin position="150"/>
        <end position="172"/>
    </location>
</feature>
<dbReference type="Pfam" id="PF13489">
    <property type="entry name" value="Methyltransf_23"/>
    <property type="match status" value="1"/>
</dbReference>
<dbReference type="Gene3D" id="3.40.50.150">
    <property type="entry name" value="Vaccinia Virus protein VP39"/>
    <property type="match status" value="1"/>
</dbReference>
<dbReference type="EMBL" id="PFIH01000042">
    <property type="protein sequence ID" value="PIX28034.1"/>
    <property type="molecule type" value="Genomic_DNA"/>
</dbReference>
<keyword evidence="1" id="KW-0472">Membrane</keyword>
<organism evidence="2 3">
    <name type="scientific">Huberarchaeum crystalense</name>
    <dbReference type="NCBI Taxonomy" id="2014257"/>
    <lineage>
        <taxon>Archaea</taxon>
        <taxon>Candidatus Huberarchaeota</taxon>
        <taxon>Candidatus Huberarchaeia</taxon>
        <taxon>Candidatus Huberarchaeales</taxon>
        <taxon>Candidatus Huberarchaeaceae</taxon>
        <taxon>Candidatus Huberarchaeum</taxon>
    </lineage>
</organism>
<sequence>MKDFVIARTNGQGRLTEKADWDDEWSKISLPSEVKRIEGSWLNELLYILDKYLPKNDDLSILEIGGAPGGFLVYMYKNFGYKIHAVDYSDTGCIKMKDNFNLLNIPVTISQKDIFSKSSNNLIRYDIVYSLGFIEHFTDLNMVVQKHRELLKPGGILLIGAPNFLGINYFFLKRLAPKLLSKHNLPTMDISNWKRFENKFNLKPLFRGYLFVPNRFGSEKKTTFNKIIETIWRIVDDVFYIVYLFRPFRKLFNSKYVGDYVIGVYKKQ</sequence>
<dbReference type="AlphaFoldDB" id="A0A2H9N2A8"/>
<protein>
    <recommendedName>
        <fullName evidence="4">Methyltransferase domain-containing protein</fullName>
    </recommendedName>
</protein>
<reference evidence="3" key="1">
    <citation type="submission" date="2017-09" db="EMBL/GenBank/DDBJ databases">
        <title>Depth-based differentiation of microbial function through sediment-hosted aquifers and enrichment of novel symbionts in the deep terrestrial subsurface.</title>
        <authorList>
            <person name="Probst A.J."/>
            <person name="Ladd B."/>
            <person name="Jarett J.K."/>
            <person name="Geller-Mcgrath D.E."/>
            <person name="Sieber C.M.K."/>
            <person name="Emerson J.B."/>
            <person name="Anantharaman K."/>
            <person name="Thomas B.C."/>
            <person name="Malmstrom R."/>
            <person name="Stieglmeier M."/>
            <person name="Klingl A."/>
            <person name="Woyke T."/>
            <person name="Ryan C.M."/>
            <person name="Banfield J.F."/>
        </authorList>
    </citation>
    <scope>NUCLEOTIDE SEQUENCE [LARGE SCALE GENOMIC DNA]</scope>
</reference>